<dbReference type="RefSeq" id="WP_102297562.1">
    <property type="nucleotide sequence ID" value="NZ_JAAHTI010000001.1"/>
</dbReference>
<dbReference type="AlphaFoldDB" id="A0AA44VR96"/>
<feature type="transmembrane region" description="Helical" evidence="1">
    <location>
        <begin position="218"/>
        <end position="236"/>
    </location>
</feature>
<reference evidence="2 3" key="1">
    <citation type="journal article" date="2018" name="Nature">
        <title>A major lineage of non-tailed dsDNA viruses as unrecognized killers of marine bacteria.</title>
        <authorList>
            <person name="Kauffman K.M."/>
            <person name="Hussain F.A."/>
            <person name="Yang J."/>
            <person name="Arevalo P."/>
            <person name="Brown J.M."/>
            <person name="Chang W.K."/>
            <person name="VanInsberghe D."/>
            <person name="Elsherbini J."/>
            <person name="Sharma R.S."/>
            <person name="Cutler M.B."/>
            <person name="Kelly L."/>
            <person name="Polz M.F."/>
        </authorList>
    </citation>
    <scope>NUCLEOTIDE SEQUENCE [LARGE SCALE GENOMIC DNA]</scope>
    <source>
        <strain evidence="2 3">10N.286.55.E1</strain>
    </source>
</reference>
<proteinExistence type="predicted"/>
<evidence type="ECO:0000256" key="1">
    <source>
        <dbReference type="SAM" id="Phobius"/>
    </source>
</evidence>
<dbReference type="Proteomes" id="UP000239763">
    <property type="component" value="Unassembled WGS sequence"/>
</dbReference>
<protein>
    <submittedName>
        <fullName evidence="2">Uncharacterized protein</fullName>
    </submittedName>
</protein>
<keyword evidence="3" id="KW-1185">Reference proteome</keyword>
<dbReference type="EMBL" id="MCSB01000024">
    <property type="protein sequence ID" value="PME26877.1"/>
    <property type="molecule type" value="Genomic_DNA"/>
</dbReference>
<accession>A0AA44VR96</accession>
<dbReference type="GeneID" id="69648822"/>
<evidence type="ECO:0000313" key="3">
    <source>
        <dbReference type="Proteomes" id="UP000239763"/>
    </source>
</evidence>
<evidence type="ECO:0000313" key="2">
    <source>
        <dbReference type="EMBL" id="PME26877.1"/>
    </source>
</evidence>
<sequence length="244" mass="26753">MITDNAAARLLSILESGNAINANFETKKAWMRIFDLEPSTPNVESVLMSKLGQVMLLPHETRILIEQYYPSQVSSLAHTLHQIQKAFTNQNLSSTWATFISHIDSHCIATLSMTSALLDNKLETQLIEIDTLNDFKGKVQTILDETITSDLSLEFKKFMSRYLQKIVNAINDYLISGALPILDAIESTLGHAVLDPSFRDELKGTETGAKIRIMLSDLANVVTVATAATGAVAYLASNGLPLLG</sequence>
<gene>
    <name evidence="2" type="ORF">BCV38_07450</name>
</gene>
<organism evidence="2 3">
    <name type="scientific">Vibrio lentus</name>
    <dbReference type="NCBI Taxonomy" id="136468"/>
    <lineage>
        <taxon>Bacteria</taxon>
        <taxon>Pseudomonadati</taxon>
        <taxon>Pseudomonadota</taxon>
        <taxon>Gammaproteobacteria</taxon>
        <taxon>Vibrionales</taxon>
        <taxon>Vibrionaceae</taxon>
        <taxon>Vibrio</taxon>
    </lineage>
</organism>
<name>A0AA44VR96_9VIBR</name>
<keyword evidence="1" id="KW-0812">Transmembrane</keyword>
<comment type="caution">
    <text evidence="2">The sequence shown here is derived from an EMBL/GenBank/DDBJ whole genome shotgun (WGS) entry which is preliminary data.</text>
</comment>
<keyword evidence="1" id="KW-1133">Transmembrane helix</keyword>
<keyword evidence="1" id="KW-0472">Membrane</keyword>